<proteinExistence type="predicted"/>
<evidence type="ECO:0000313" key="2">
    <source>
        <dbReference type="Proteomes" id="UP000249890"/>
    </source>
</evidence>
<gene>
    <name evidence="1" type="ORF">B9T62_07690</name>
</gene>
<protein>
    <submittedName>
        <fullName evidence="1">Uncharacterized protein</fullName>
    </submittedName>
</protein>
<evidence type="ECO:0000313" key="1">
    <source>
        <dbReference type="EMBL" id="ASA20684.1"/>
    </source>
</evidence>
<reference evidence="1 2" key="1">
    <citation type="submission" date="2017-06" db="EMBL/GenBank/DDBJ databases">
        <title>Complete genome sequence of Paenibacillus donghaensis KCTC 13049T isolated from East Sea sediment, South Korea.</title>
        <authorList>
            <person name="Jung B.K."/>
            <person name="Hong S.-J."/>
            <person name="Shin J.-H."/>
        </authorList>
    </citation>
    <scope>NUCLEOTIDE SEQUENCE [LARGE SCALE GENOMIC DNA]</scope>
    <source>
        <strain evidence="1 2">KCTC 13049</strain>
    </source>
</reference>
<dbReference type="KEGG" id="pdh:B9T62_07690"/>
<dbReference type="RefSeq" id="WP_087914702.1">
    <property type="nucleotide sequence ID" value="NZ_CP021780.1"/>
</dbReference>
<dbReference type="EMBL" id="CP021780">
    <property type="protein sequence ID" value="ASA20684.1"/>
    <property type="molecule type" value="Genomic_DNA"/>
</dbReference>
<keyword evidence="2" id="KW-1185">Reference proteome</keyword>
<sequence>MQVQMKLGDMTHNLLQVDDEAWGLYAFSRDILNQRILPERKTEMIAKAIACGKEYAQKIILEYGSTDVRMIAQKLKLKLEFQDALMTGKRVLFACYTPPDKIEIMEEPVRKAAELIQGEEPAIVELFQQAVIMNTILGHEIFHFVEDQFEQEIYTRTEKILLWSLLGYKNYSTIRTLSEIGAMAFTQELNRLSYSPFILDVLLYYSYDSSSAEKIYRDVLGVSSGRCREPVEDY</sequence>
<name>A0A2Z2K6W7_9BACL</name>
<dbReference type="Proteomes" id="UP000249890">
    <property type="component" value="Chromosome"/>
</dbReference>
<accession>A0A2Z2K6W7</accession>
<dbReference type="AlphaFoldDB" id="A0A2Z2K6W7"/>
<organism evidence="1 2">
    <name type="scientific">Paenibacillus donghaensis</name>
    <dbReference type="NCBI Taxonomy" id="414771"/>
    <lineage>
        <taxon>Bacteria</taxon>
        <taxon>Bacillati</taxon>
        <taxon>Bacillota</taxon>
        <taxon>Bacilli</taxon>
        <taxon>Bacillales</taxon>
        <taxon>Paenibacillaceae</taxon>
        <taxon>Paenibacillus</taxon>
    </lineage>
</organism>
<dbReference type="OrthoDB" id="1842465at2"/>